<dbReference type="InterPro" id="IPR051404">
    <property type="entry name" value="TA_system_antitoxin"/>
</dbReference>
<accession>A0A5B2W1P8</accession>
<dbReference type="AlphaFoldDB" id="A0A5B2W1P8"/>
<dbReference type="EMBL" id="VUOA01000004">
    <property type="protein sequence ID" value="KAA2244139.1"/>
    <property type="molecule type" value="Genomic_DNA"/>
</dbReference>
<dbReference type="InterPro" id="IPR035069">
    <property type="entry name" value="TTHA1013/TTHA0281-like"/>
</dbReference>
<reference evidence="2 3" key="1">
    <citation type="submission" date="2019-09" db="EMBL/GenBank/DDBJ databases">
        <title>Salinarimonas rosea gen. nov., sp. nov., a new member of the a-2 subgroup of the Proteobacteria.</title>
        <authorList>
            <person name="Liu J."/>
        </authorList>
    </citation>
    <scope>NUCLEOTIDE SEQUENCE [LARGE SCALE GENOMIC DNA]</scope>
    <source>
        <strain evidence="2 3">BN140002</strain>
    </source>
</reference>
<evidence type="ECO:0000313" key="3">
    <source>
        <dbReference type="Proteomes" id="UP000323142"/>
    </source>
</evidence>
<dbReference type="Pfam" id="PF15919">
    <property type="entry name" value="HicB_lk_antitox"/>
    <property type="match status" value="1"/>
</dbReference>
<dbReference type="PANTHER" id="PTHR34504">
    <property type="entry name" value="ANTITOXIN HICB"/>
    <property type="match status" value="1"/>
</dbReference>
<evidence type="ECO:0000259" key="1">
    <source>
        <dbReference type="Pfam" id="PF15919"/>
    </source>
</evidence>
<organism evidence="2 3">
    <name type="scientific">Salinarimonas soli</name>
    <dbReference type="NCBI Taxonomy" id="1638099"/>
    <lineage>
        <taxon>Bacteria</taxon>
        <taxon>Pseudomonadati</taxon>
        <taxon>Pseudomonadota</taxon>
        <taxon>Alphaproteobacteria</taxon>
        <taxon>Hyphomicrobiales</taxon>
        <taxon>Salinarimonadaceae</taxon>
        <taxon>Salinarimonas</taxon>
    </lineage>
</organism>
<protein>
    <submittedName>
        <fullName evidence="2">Type II toxin-antitoxin system HicB family antitoxin</fullName>
    </submittedName>
</protein>
<dbReference type="OrthoDB" id="9807959at2"/>
<comment type="caution">
    <text evidence="2">The sequence shown here is derived from an EMBL/GenBank/DDBJ whole genome shotgun (WGS) entry which is preliminary data.</text>
</comment>
<reference evidence="2 3" key="2">
    <citation type="submission" date="2019-09" db="EMBL/GenBank/DDBJ databases">
        <authorList>
            <person name="Jin C."/>
        </authorList>
    </citation>
    <scope>NUCLEOTIDE SEQUENCE [LARGE SCALE GENOMIC DNA]</scope>
    <source>
        <strain evidence="2 3">BN140002</strain>
    </source>
</reference>
<proteinExistence type="predicted"/>
<dbReference type="Gene3D" id="3.30.160.250">
    <property type="match status" value="1"/>
</dbReference>
<keyword evidence="3" id="KW-1185">Reference proteome</keyword>
<evidence type="ECO:0000313" key="2">
    <source>
        <dbReference type="EMBL" id="KAA2244139.1"/>
    </source>
</evidence>
<gene>
    <name evidence="2" type="ORF">F0L46_01155</name>
</gene>
<dbReference type="SUPFAM" id="SSF143100">
    <property type="entry name" value="TTHA1013/TTHA0281-like"/>
    <property type="match status" value="1"/>
</dbReference>
<dbReference type="PANTHER" id="PTHR34504:SF2">
    <property type="entry name" value="UPF0150 PROTEIN SSL0259"/>
    <property type="match status" value="1"/>
</dbReference>
<dbReference type="Proteomes" id="UP000323142">
    <property type="component" value="Unassembled WGS sequence"/>
</dbReference>
<sequence length="71" mass="7650">MRYRVVIERAGANVSAYVPELPGCVATGPNAALVRNEIRDAIRFHLDGLREDGLPVPASSEPIDLVDDPPP</sequence>
<dbReference type="InterPro" id="IPR031807">
    <property type="entry name" value="HicB-like"/>
</dbReference>
<feature type="domain" description="HicB-like antitoxin of toxin-antitoxin system" evidence="1">
    <location>
        <begin position="3"/>
        <end position="64"/>
    </location>
</feature>
<name>A0A5B2W1P8_9HYPH</name>
<dbReference type="RefSeq" id="WP_149815198.1">
    <property type="nucleotide sequence ID" value="NZ_VUOA01000004.1"/>
</dbReference>